<name>A0A6C0B6W3_9ZZZZ</name>
<dbReference type="InterPro" id="IPR027417">
    <property type="entry name" value="P-loop_NTPase"/>
</dbReference>
<dbReference type="SUPFAM" id="SSF52540">
    <property type="entry name" value="P-loop containing nucleoside triphosphate hydrolases"/>
    <property type="match status" value="1"/>
</dbReference>
<proteinExistence type="predicted"/>
<evidence type="ECO:0008006" key="2">
    <source>
        <dbReference type="Google" id="ProtNLM"/>
    </source>
</evidence>
<dbReference type="AlphaFoldDB" id="A0A6C0B6W3"/>
<dbReference type="EMBL" id="MN739080">
    <property type="protein sequence ID" value="QHS87289.1"/>
    <property type="molecule type" value="Genomic_DNA"/>
</dbReference>
<reference evidence="1" key="1">
    <citation type="journal article" date="2020" name="Nature">
        <title>Giant virus diversity and host interactions through global metagenomics.</title>
        <authorList>
            <person name="Schulz F."/>
            <person name="Roux S."/>
            <person name="Paez-Espino D."/>
            <person name="Jungbluth S."/>
            <person name="Walsh D.A."/>
            <person name="Denef V.J."/>
            <person name="McMahon K.D."/>
            <person name="Konstantinidis K.T."/>
            <person name="Eloe-Fadrosh E.A."/>
            <person name="Kyrpides N.C."/>
            <person name="Woyke T."/>
        </authorList>
    </citation>
    <scope>NUCLEOTIDE SEQUENCE</scope>
    <source>
        <strain evidence="1">GVMAG-M-3300010157-4</strain>
    </source>
</reference>
<dbReference type="Gene3D" id="3.40.50.300">
    <property type="entry name" value="P-loop containing nucleotide triphosphate hydrolases"/>
    <property type="match status" value="1"/>
</dbReference>
<sequence length="395" mass="46087">MSVPQIDTPPNNIEVVPLYYPMKYYETKYEEYLRSVQHYNIHPTLVSSLGLPESITQLTNLIFYGPPGSGKYSQMLSAIQRYSPSSLEYDKKMYVQTEKYAYQFRISDIHYEVDMGLLGCNAKQIWHDVVQQIVDAVSVKHDKIGIVVCKNFHTIHSELLEIFYSYIQEYRNRLSSIQLRFVLMTEHLGFIPNNIIDTCRVISVGRPSKAAYMEMLVQQPKLRKYTKSGDTTIEEEFVQKISSCRGRILAQDAVDKTEEVLAALDVRNILNMKELNYFGKLSGVEQLPKEVFNVVCNAIIEQMLEPAKLVHTSFRDAIYDIFIYNLDVVECMWYILEYLVRNGRLKPADTSDILTRMYGFLKYFNNNYRPIYHLESMFHYMIIKIFDYDELPAGV</sequence>
<organism evidence="1">
    <name type="scientific">viral metagenome</name>
    <dbReference type="NCBI Taxonomy" id="1070528"/>
    <lineage>
        <taxon>unclassified sequences</taxon>
        <taxon>metagenomes</taxon>
        <taxon>organismal metagenomes</taxon>
    </lineage>
</organism>
<accession>A0A6C0B6W3</accession>
<evidence type="ECO:0000313" key="1">
    <source>
        <dbReference type="EMBL" id="QHS87289.1"/>
    </source>
</evidence>
<protein>
    <recommendedName>
        <fullName evidence="2">ATPase AAA-type core domain-containing protein</fullName>
    </recommendedName>
</protein>